<keyword evidence="2 4" id="KW-0238">DNA-binding</keyword>
<dbReference type="SUPFAM" id="SSF46689">
    <property type="entry name" value="Homeodomain-like"/>
    <property type="match status" value="1"/>
</dbReference>
<keyword evidence="3" id="KW-0804">Transcription</keyword>
<dbReference type="AlphaFoldDB" id="F1YF43"/>
<dbReference type="InterPro" id="IPR036271">
    <property type="entry name" value="Tet_transcr_reg_TetR-rel_C_sf"/>
</dbReference>
<evidence type="ECO:0000259" key="5">
    <source>
        <dbReference type="PROSITE" id="PS50977"/>
    </source>
</evidence>
<dbReference type="EMBL" id="AEUD01000002">
    <property type="protein sequence ID" value="EGD56411.1"/>
    <property type="molecule type" value="Genomic_DNA"/>
</dbReference>
<organism evidence="6 7">
    <name type="scientific">Gordonia neofelifaecis NRRL B-59395</name>
    <dbReference type="NCBI Taxonomy" id="644548"/>
    <lineage>
        <taxon>Bacteria</taxon>
        <taxon>Bacillati</taxon>
        <taxon>Actinomycetota</taxon>
        <taxon>Actinomycetes</taxon>
        <taxon>Mycobacteriales</taxon>
        <taxon>Gordoniaceae</taxon>
        <taxon>Gordonia</taxon>
    </lineage>
</organism>
<dbReference type="GO" id="GO:0003700">
    <property type="term" value="F:DNA-binding transcription factor activity"/>
    <property type="evidence" value="ECO:0007669"/>
    <property type="project" value="TreeGrafter"/>
</dbReference>
<feature type="DNA-binding region" description="H-T-H motif" evidence="4">
    <location>
        <begin position="39"/>
        <end position="58"/>
    </location>
</feature>
<dbReference type="OrthoDB" id="9796019at2"/>
<dbReference type="PROSITE" id="PS50977">
    <property type="entry name" value="HTH_TETR_2"/>
    <property type="match status" value="1"/>
</dbReference>
<dbReference type="Pfam" id="PF16859">
    <property type="entry name" value="TetR_C_11"/>
    <property type="match status" value="1"/>
</dbReference>
<comment type="caution">
    <text evidence="6">The sequence shown here is derived from an EMBL/GenBank/DDBJ whole genome shotgun (WGS) entry which is preliminary data.</text>
</comment>
<dbReference type="PRINTS" id="PR00455">
    <property type="entry name" value="HTHTETR"/>
</dbReference>
<gene>
    <name evidence="6" type="ORF">SCNU_02622</name>
</gene>
<protein>
    <submittedName>
        <fullName evidence="6">TetR family transcriptional regulator</fullName>
    </submittedName>
</protein>
<dbReference type="InterPro" id="IPR009057">
    <property type="entry name" value="Homeodomain-like_sf"/>
</dbReference>
<dbReference type="Proteomes" id="UP000035065">
    <property type="component" value="Unassembled WGS sequence"/>
</dbReference>
<evidence type="ECO:0000256" key="2">
    <source>
        <dbReference type="ARBA" id="ARBA00023125"/>
    </source>
</evidence>
<dbReference type="InterPro" id="IPR011075">
    <property type="entry name" value="TetR_C"/>
</dbReference>
<dbReference type="RefSeq" id="WP_009677795.1">
    <property type="nucleotide sequence ID" value="NZ_AEUD01000002.1"/>
</dbReference>
<proteinExistence type="predicted"/>
<accession>F1YF43</accession>
<evidence type="ECO:0000313" key="6">
    <source>
        <dbReference type="EMBL" id="EGD56411.1"/>
    </source>
</evidence>
<dbReference type="PANTHER" id="PTHR30055:SF148">
    <property type="entry name" value="TETR-FAMILY TRANSCRIPTIONAL REGULATOR"/>
    <property type="match status" value="1"/>
</dbReference>
<dbReference type="STRING" id="644548.SCNU_02622"/>
<dbReference type="GO" id="GO:0000976">
    <property type="term" value="F:transcription cis-regulatory region binding"/>
    <property type="evidence" value="ECO:0007669"/>
    <property type="project" value="TreeGrafter"/>
</dbReference>
<dbReference type="eggNOG" id="COG1309">
    <property type="taxonomic scope" value="Bacteria"/>
</dbReference>
<evidence type="ECO:0000256" key="4">
    <source>
        <dbReference type="PROSITE-ProRule" id="PRU00335"/>
    </source>
</evidence>
<sequence length="199" mass="21997">MDLKENGGRASRRRGAELEDAILTAAWDQLTERGYGGLSFEAVADRAGTSRPVLYRRWASRAELLEATVRHHGAGEDTAAPDTGSLRGDLLTALRRSNERRSNFLVLLSASLGEYYAETGTSPRDVREYLLGEHRLAIDDILERAVARGEADPARLTPLVRDVPFNLFRHEVLMSLTSVPDATLEAIVDDVFLPLVTPR</sequence>
<evidence type="ECO:0000313" key="7">
    <source>
        <dbReference type="Proteomes" id="UP000035065"/>
    </source>
</evidence>
<dbReference type="InterPro" id="IPR050109">
    <property type="entry name" value="HTH-type_TetR-like_transc_reg"/>
</dbReference>
<dbReference type="PANTHER" id="PTHR30055">
    <property type="entry name" value="HTH-TYPE TRANSCRIPTIONAL REGULATOR RUTR"/>
    <property type="match status" value="1"/>
</dbReference>
<name>F1YF43_9ACTN</name>
<reference evidence="6 7" key="1">
    <citation type="journal article" date="2011" name="J. Bacteriol.">
        <title>Draft Genome Sequence of Gordonia neofelifaecis NRRL B-59395, a Cholesterol-Degrading Actinomycete.</title>
        <authorList>
            <person name="Ge F."/>
            <person name="Li W."/>
            <person name="Chen G."/>
            <person name="Liu Y."/>
            <person name="Zhang G."/>
            <person name="Yong B."/>
            <person name="Wang Q."/>
            <person name="Wang N."/>
            <person name="Huang Z."/>
            <person name="Li W."/>
            <person name="Wang J."/>
            <person name="Wu C."/>
            <person name="Xie Q."/>
            <person name="Liu G."/>
        </authorList>
    </citation>
    <scope>NUCLEOTIDE SEQUENCE [LARGE SCALE GENOMIC DNA]</scope>
    <source>
        <strain evidence="6 7">NRRL B-59395</strain>
    </source>
</reference>
<keyword evidence="1" id="KW-0805">Transcription regulation</keyword>
<evidence type="ECO:0000256" key="1">
    <source>
        <dbReference type="ARBA" id="ARBA00023015"/>
    </source>
</evidence>
<dbReference type="Pfam" id="PF00440">
    <property type="entry name" value="TetR_N"/>
    <property type="match status" value="1"/>
</dbReference>
<keyword evidence="7" id="KW-1185">Reference proteome</keyword>
<dbReference type="Gene3D" id="1.10.357.10">
    <property type="entry name" value="Tetracycline Repressor, domain 2"/>
    <property type="match status" value="1"/>
</dbReference>
<dbReference type="InterPro" id="IPR001647">
    <property type="entry name" value="HTH_TetR"/>
</dbReference>
<feature type="domain" description="HTH tetR-type" evidence="5">
    <location>
        <begin position="16"/>
        <end position="76"/>
    </location>
</feature>
<dbReference type="SUPFAM" id="SSF48498">
    <property type="entry name" value="Tetracyclin repressor-like, C-terminal domain"/>
    <property type="match status" value="1"/>
</dbReference>
<dbReference type="Gene3D" id="1.10.10.60">
    <property type="entry name" value="Homeodomain-like"/>
    <property type="match status" value="1"/>
</dbReference>
<evidence type="ECO:0000256" key="3">
    <source>
        <dbReference type="ARBA" id="ARBA00023163"/>
    </source>
</evidence>